<dbReference type="InterPro" id="IPR039261">
    <property type="entry name" value="FNR_nucleotide-bd"/>
</dbReference>
<dbReference type="Gene3D" id="2.40.30.10">
    <property type="entry name" value="Translation factors"/>
    <property type="match status" value="1"/>
</dbReference>
<name>A0ABX0FNL8_9BURK</name>
<sequence length="332" mass="35993">MSQQFIDTARQPTSLSLLVRQVRYEAEGINSYELVHPLGEQLPPFTAGAHIDIHLPNGMTRQYSLCNAPHERHRYVIAVLRDEAGRGGSKALHDTLQVQGLTTVGAPRNNFHLAADAKKVILLAGGIGVTPMKSMAHALEAAGVPFELHYCARNEGCVAFREQFDTDWAHGQLHFHHDRGVPSDGLDIAGLLREPEAGTHVYYCGPSGFMKACAAATSHWARGTVHFEHFKAPEPEPASVSPAPAPGSFQLKIASSGVMLDVPPDKSIAEVLDEAGIHIETSCQAGLCATCKIRYLEGEVDHRDYILDEAEHGQWLTACVSRATSGVLVLDL</sequence>
<dbReference type="PROSITE" id="PS51085">
    <property type="entry name" value="2FE2S_FER_2"/>
    <property type="match status" value="1"/>
</dbReference>
<dbReference type="EMBL" id="JAADJT010000008">
    <property type="protein sequence ID" value="NGZ86211.1"/>
    <property type="molecule type" value="Genomic_DNA"/>
</dbReference>
<dbReference type="InterPro" id="IPR017938">
    <property type="entry name" value="Riboflavin_synthase-like_b-brl"/>
</dbReference>
<dbReference type="Pfam" id="PF00175">
    <property type="entry name" value="NAD_binding_1"/>
    <property type="match status" value="1"/>
</dbReference>
<keyword evidence="6" id="KW-0411">Iron-sulfur</keyword>
<keyword evidence="4" id="KW-0560">Oxidoreductase</keyword>
<dbReference type="InterPro" id="IPR001433">
    <property type="entry name" value="OxRdtase_FAD/NAD-bd"/>
</dbReference>
<evidence type="ECO:0000256" key="2">
    <source>
        <dbReference type="ARBA" id="ARBA00022714"/>
    </source>
</evidence>
<evidence type="ECO:0000259" key="8">
    <source>
        <dbReference type="PROSITE" id="PS51384"/>
    </source>
</evidence>
<dbReference type="SUPFAM" id="SSF52343">
    <property type="entry name" value="Ferredoxin reductase-like, C-terminal NADP-linked domain"/>
    <property type="match status" value="1"/>
</dbReference>
<evidence type="ECO:0000256" key="6">
    <source>
        <dbReference type="ARBA" id="ARBA00023014"/>
    </source>
</evidence>
<dbReference type="InterPro" id="IPR050415">
    <property type="entry name" value="MRET"/>
</dbReference>
<dbReference type="Proteomes" id="UP000666369">
    <property type="component" value="Unassembled WGS sequence"/>
</dbReference>
<feature type="domain" description="FAD-binding FR-type" evidence="8">
    <location>
        <begin position="12"/>
        <end position="114"/>
    </location>
</feature>
<keyword evidence="5" id="KW-0408">Iron</keyword>
<dbReference type="SUPFAM" id="SSF63380">
    <property type="entry name" value="Riboflavin synthase domain-like"/>
    <property type="match status" value="1"/>
</dbReference>
<dbReference type="Pfam" id="PF00111">
    <property type="entry name" value="Fer2"/>
    <property type="match status" value="1"/>
</dbReference>
<evidence type="ECO:0000259" key="7">
    <source>
        <dbReference type="PROSITE" id="PS51085"/>
    </source>
</evidence>
<dbReference type="Gene3D" id="3.40.50.80">
    <property type="entry name" value="Nucleotide-binding domain of ferredoxin-NADP reductase (FNR) module"/>
    <property type="match status" value="1"/>
</dbReference>
<accession>A0ABX0FNL8</accession>
<dbReference type="PANTHER" id="PTHR47354:SF1">
    <property type="entry name" value="CARNITINE MONOOXYGENASE REDUCTASE SUBUNIT"/>
    <property type="match status" value="1"/>
</dbReference>
<dbReference type="PRINTS" id="PR00409">
    <property type="entry name" value="PHDIOXRDTASE"/>
</dbReference>
<dbReference type="InterPro" id="IPR036010">
    <property type="entry name" value="2Fe-2S_ferredoxin-like_sf"/>
</dbReference>
<reference evidence="10" key="2">
    <citation type="submission" date="2023-07" db="EMBL/GenBank/DDBJ databases">
        <title>Duganella aceri sp. nov., isolated from tree sap.</title>
        <authorList>
            <person name="Kim I.S."/>
        </authorList>
    </citation>
    <scope>NUCLEOTIDE SEQUENCE [LARGE SCALE GENOMIC DNA]</scope>
    <source>
        <strain evidence="10">SAP-35</strain>
    </source>
</reference>
<evidence type="ECO:0000256" key="3">
    <source>
        <dbReference type="ARBA" id="ARBA00022723"/>
    </source>
</evidence>
<dbReference type="CDD" id="cd06185">
    <property type="entry name" value="PDR_like"/>
    <property type="match status" value="1"/>
</dbReference>
<gene>
    <name evidence="9" type="ORF">GW587_18375</name>
</gene>
<feature type="domain" description="2Fe-2S ferredoxin-type" evidence="7">
    <location>
        <begin position="249"/>
        <end position="332"/>
    </location>
</feature>
<evidence type="ECO:0000313" key="10">
    <source>
        <dbReference type="Proteomes" id="UP000666369"/>
    </source>
</evidence>
<organism evidence="9 10">
    <name type="scientific">Duganella aceris</name>
    <dbReference type="NCBI Taxonomy" id="2703883"/>
    <lineage>
        <taxon>Bacteria</taxon>
        <taxon>Pseudomonadati</taxon>
        <taxon>Pseudomonadota</taxon>
        <taxon>Betaproteobacteria</taxon>
        <taxon>Burkholderiales</taxon>
        <taxon>Oxalobacteraceae</taxon>
        <taxon>Telluria group</taxon>
        <taxon>Duganella</taxon>
    </lineage>
</organism>
<dbReference type="InterPro" id="IPR001041">
    <property type="entry name" value="2Fe-2S_ferredoxin-type"/>
</dbReference>
<protein>
    <submittedName>
        <fullName evidence="9">Oxidoreductase</fullName>
    </submittedName>
</protein>
<dbReference type="PANTHER" id="PTHR47354">
    <property type="entry name" value="NADH OXIDOREDUCTASE HCR"/>
    <property type="match status" value="1"/>
</dbReference>
<reference evidence="9 10" key="1">
    <citation type="submission" date="2020-01" db="EMBL/GenBank/DDBJ databases">
        <authorList>
            <person name="Lee S.D."/>
        </authorList>
    </citation>
    <scope>NUCLEOTIDE SEQUENCE [LARGE SCALE GENOMIC DNA]</scope>
    <source>
        <strain evidence="9 10">SAP-35</strain>
    </source>
</reference>
<comment type="caution">
    <text evidence="9">The sequence shown here is derived from an EMBL/GenBank/DDBJ whole genome shotgun (WGS) entry which is preliminary data.</text>
</comment>
<dbReference type="Gene3D" id="3.10.20.30">
    <property type="match status" value="1"/>
</dbReference>
<dbReference type="PROSITE" id="PS51384">
    <property type="entry name" value="FAD_FR"/>
    <property type="match status" value="1"/>
</dbReference>
<keyword evidence="1" id="KW-0285">Flavoprotein</keyword>
<evidence type="ECO:0000256" key="4">
    <source>
        <dbReference type="ARBA" id="ARBA00023002"/>
    </source>
</evidence>
<dbReference type="SUPFAM" id="SSF54292">
    <property type="entry name" value="2Fe-2S ferredoxin-like"/>
    <property type="match status" value="1"/>
</dbReference>
<evidence type="ECO:0000313" key="9">
    <source>
        <dbReference type="EMBL" id="NGZ86211.1"/>
    </source>
</evidence>
<keyword evidence="10" id="KW-1185">Reference proteome</keyword>
<dbReference type="InterPro" id="IPR006058">
    <property type="entry name" value="2Fe2S_fd_BS"/>
</dbReference>
<evidence type="ECO:0000256" key="1">
    <source>
        <dbReference type="ARBA" id="ARBA00022630"/>
    </source>
</evidence>
<keyword evidence="2" id="KW-0001">2Fe-2S</keyword>
<proteinExistence type="predicted"/>
<dbReference type="RefSeq" id="WP_166105883.1">
    <property type="nucleotide sequence ID" value="NZ_JAADJT010000008.1"/>
</dbReference>
<dbReference type="PROSITE" id="PS00197">
    <property type="entry name" value="2FE2S_FER_1"/>
    <property type="match status" value="1"/>
</dbReference>
<dbReference type="InterPro" id="IPR012675">
    <property type="entry name" value="Beta-grasp_dom_sf"/>
</dbReference>
<keyword evidence="3" id="KW-0479">Metal-binding</keyword>
<evidence type="ECO:0000256" key="5">
    <source>
        <dbReference type="ARBA" id="ARBA00023004"/>
    </source>
</evidence>
<dbReference type="InterPro" id="IPR017927">
    <property type="entry name" value="FAD-bd_FR_type"/>
</dbReference>
<dbReference type="CDD" id="cd00207">
    <property type="entry name" value="fer2"/>
    <property type="match status" value="1"/>
</dbReference>